<dbReference type="PROSITE" id="PS50801">
    <property type="entry name" value="STAS"/>
    <property type="match status" value="1"/>
</dbReference>
<protein>
    <submittedName>
        <fullName evidence="2">STAS domain protein</fullName>
    </submittedName>
</protein>
<dbReference type="InterPro" id="IPR036513">
    <property type="entry name" value="STAS_dom_sf"/>
</dbReference>
<accession>A0A5C5ZPL0</accession>
<sequence>MHRIACFGFLATPPIASPLVHTNSNTALAASASFRAYQRPFSFEGGDMAETQTMCVGDGWWATLEHEGDRLYVRPYPEGDQPTPALGLVERLWAAIDERGVRDVVLEMDDVAFLPSSLMGELVRLHKRLATHSGQLRLSGLHEQCADALHITRLDQVLPTFPGRGAAPG</sequence>
<proteinExistence type="predicted"/>
<dbReference type="Proteomes" id="UP000315440">
    <property type="component" value="Unassembled WGS sequence"/>
</dbReference>
<dbReference type="InterPro" id="IPR002645">
    <property type="entry name" value="STAS_dom"/>
</dbReference>
<keyword evidence="3" id="KW-1185">Reference proteome</keyword>
<gene>
    <name evidence="2" type="ORF">Mal64_26080</name>
</gene>
<evidence type="ECO:0000313" key="2">
    <source>
        <dbReference type="EMBL" id="TWT89116.1"/>
    </source>
</evidence>
<dbReference type="Gene3D" id="3.30.750.24">
    <property type="entry name" value="STAS domain"/>
    <property type="match status" value="1"/>
</dbReference>
<feature type="domain" description="STAS" evidence="1">
    <location>
        <begin position="88"/>
        <end position="169"/>
    </location>
</feature>
<comment type="caution">
    <text evidence="2">The sequence shown here is derived from an EMBL/GenBank/DDBJ whole genome shotgun (WGS) entry which is preliminary data.</text>
</comment>
<dbReference type="PANTHER" id="PTHR33495">
    <property type="entry name" value="ANTI-SIGMA FACTOR ANTAGONIST TM_1081-RELATED-RELATED"/>
    <property type="match status" value="1"/>
</dbReference>
<reference evidence="2 3" key="1">
    <citation type="submission" date="2019-02" db="EMBL/GenBank/DDBJ databases">
        <title>Deep-cultivation of Planctomycetes and their phenomic and genomic characterization uncovers novel biology.</title>
        <authorList>
            <person name="Wiegand S."/>
            <person name="Jogler M."/>
            <person name="Boedeker C."/>
            <person name="Pinto D."/>
            <person name="Vollmers J."/>
            <person name="Rivas-Marin E."/>
            <person name="Kohn T."/>
            <person name="Peeters S.H."/>
            <person name="Heuer A."/>
            <person name="Rast P."/>
            <person name="Oberbeckmann S."/>
            <person name="Bunk B."/>
            <person name="Jeske O."/>
            <person name="Meyerdierks A."/>
            <person name="Storesund J.E."/>
            <person name="Kallscheuer N."/>
            <person name="Luecker S."/>
            <person name="Lage O.M."/>
            <person name="Pohl T."/>
            <person name="Merkel B.J."/>
            <person name="Hornburger P."/>
            <person name="Mueller R.-W."/>
            <person name="Bruemmer F."/>
            <person name="Labrenz M."/>
            <person name="Spormann A.M."/>
            <person name="Op Den Camp H."/>
            <person name="Overmann J."/>
            <person name="Amann R."/>
            <person name="Jetten M.S.M."/>
            <person name="Mascher T."/>
            <person name="Medema M.H."/>
            <person name="Devos D.P."/>
            <person name="Kaster A.-K."/>
            <person name="Ovreas L."/>
            <person name="Rohde M."/>
            <person name="Galperin M.Y."/>
            <person name="Jogler C."/>
        </authorList>
    </citation>
    <scope>NUCLEOTIDE SEQUENCE [LARGE SCALE GENOMIC DNA]</scope>
    <source>
        <strain evidence="2 3">Mal64</strain>
    </source>
</reference>
<dbReference type="EMBL" id="SJPQ01000002">
    <property type="protein sequence ID" value="TWT89116.1"/>
    <property type="molecule type" value="Genomic_DNA"/>
</dbReference>
<dbReference type="GO" id="GO:0043856">
    <property type="term" value="F:anti-sigma factor antagonist activity"/>
    <property type="evidence" value="ECO:0007669"/>
    <property type="project" value="TreeGrafter"/>
</dbReference>
<name>A0A5C5ZPL0_9BACT</name>
<dbReference type="Pfam" id="PF01740">
    <property type="entry name" value="STAS"/>
    <property type="match status" value="1"/>
</dbReference>
<evidence type="ECO:0000259" key="1">
    <source>
        <dbReference type="PROSITE" id="PS50801"/>
    </source>
</evidence>
<dbReference type="CDD" id="cd07043">
    <property type="entry name" value="STAS_anti-anti-sigma_factors"/>
    <property type="match status" value="1"/>
</dbReference>
<organism evidence="2 3">
    <name type="scientific">Pseudobythopirellula maris</name>
    <dbReference type="NCBI Taxonomy" id="2527991"/>
    <lineage>
        <taxon>Bacteria</taxon>
        <taxon>Pseudomonadati</taxon>
        <taxon>Planctomycetota</taxon>
        <taxon>Planctomycetia</taxon>
        <taxon>Pirellulales</taxon>
        <taxon>Lacipirellulaceae</taxon>
        <taxon>Pseudobythopirellula</taxon>
    </lineage>
</organism>
<dbReference type="SUPFAM" id="SSF52091">
    <property type="entry name" value="SpoIIaa-like"/>
    <property type="match status" value="1"/>
</dbReference>
<dbReference type="OrthoDB" id="288693at2"/>
<dbReference type="AlphaFoldDB" id="A0A5C5ZPL0"/>
<evidence type="ECO:0000313" key="3">
    <source>
        <dbReference type="Proteomes" id="UP000315440"/>
    </source>
</evidence>